<evidence type="ECO:0000256" key="1">
    <source>
        <dbReference type="SAM" id="MobiDB-lite"/>
    </source>
</evidence>
<proteinExistence type="predicted"/>
<name>A0A9N7TGY2_PLEPL</name>
<gene>
    <name evidence="2" type="ORF">PLEPLA_LOCUS424</name>
</gene>
<evidence type="ECO:0000313" key="2">
    <source>
        <dbReference type="EMBL" id="CAB1412730.1"/>
    </source>
</evidence>
<protein>
    <submittedName>
        <fullName evidence="2">Uncharacterized protein</fullName>
    </submittedName>
</protein>
<comment type="caution">
    <text evidence="2">The sequence shown here is derived from an EMBL/GenBank/DDBJ whole genome shotgun (WGS) entry which is preliminary data.</text>
</comment>
<sequence length="135" mass="14681">MEEKPSLTRVHHWGHARPPAGPSAARQPDCSLPSSDTCQSTGCDVCSQTHKLCVRSSDLIRFLCSSRDRSLHETSFGTGAQTVSRCHCVDTDIRRRRTLLLHDEAPLTSVTGTDARVWAGSGVSVPNRPGDSGLW</sequence>
<accession>A0A9N7TGY2</accession>
<dbReference type="AlphaFoldDB" id="A0A9N7TGY2"/>
<keyword evidence="3" id="KW-1185">Reference proteome</keyword>
<feature type="region of interest" description="Disordered" evidence="1">
    <location>
        <begin position="1"/>
        <end position="31"/>
    </location>
</feature>
<reference evidence="2" key="1">
    <citation type="submission" date="2020-03" db="EMBL/GenBank/DDBJ databases">
        <authorList>
            <person name="Weist P."/>
        </authorList>
    </citation>
    <scope>NUCLEOTIDE SEQUENCE</scope>
</reference>
<dbReference type="Proteomes" id="UP001153269">
    <property type="component" value="Unassembled WGS sequence"/>
</dbReference>
<evidence type="ECO:0000313" key="3">
    <source>
        <dbReference type="Proteomes" id="UP001153269"/>
    </source>
</evidence>
<dbReference type="EMBL" id="CADEAL010000015">
    <property type="protein sequence ID" value="CAB1412730.1"/>
    <property type="molecule type" value="Genomic_DNA"/>
</dbReference>
<organism evidence="2 3">
    <name type="scientific">Pleuronectes platessa</name>
    <name type="common">European plaice</name>
    <dbReference type="NCBI Taxonomy" id="8262"/>
    <lineage>
        <taxon>Eukaryota</taxon>
        <taxon>Metazoa</taxon>
        <taxon>Chordata</taxon>
        <taxon>Craniata</taxon>
        <taxon>Vertebrata</taxon>
        <taxon>Euteleostomi</taxon>
        <taxon>Actinopterygii</taxon>
        <taxon>Neopterygii</taxon>
        <taxon>Teleostei</taxon>
        <taxon>Neoteleostei</taxon>
        <taxon>Acanthomorphata</taxon>
        <taxon>Carangaria</taxon>
        <taxon>Pleuronectiformes</taxon>
        <taxon>Pleuronectoidei</taxon>
        <taxon>Pleuronectidae</taxon>
        <taxon>Pleuronectes</taxon>
    </lineage>
</organism>